<dbReference type="Gene3D" id="6.10.250.1670">
    <property type="match status" value="1"/>
</dbReference>
<dbReference type="Pfam" id="PF02177">
    <property type="entry name" value="APP_N"/>
    <property type="match status" value="1"/>
</dbReference>
<dbReference type="AlphaFoldDB" id="A0A553QYL4"/>
<dbReference type="Gene3D" id="3.30.1490.140">
    <property type="entry name" value="Amyloidogenic glycoprotein, copper-binding domain"/>
    <property type="match status" value="1"/>
</dbReference>
<dbReference type="CDD" id="cd21709">
    <property type="entry name" value="JMTM_APLP2"/>
    <property type="match status" value="1"/>
</dbReference>
<keyword evidence="8 10" id="KW-1015">Disulfide bond</keyword>
<dbReference type="OrthoDB" id="6147836at2759"/>
<evidence type="ECO:0000256" key="9">
    <source>
        <dbReference type="ARBA" id="ARBA00023180"/>
    </source>
</evidence>
<comment type="subcellular location">
    <subcellularLocation>
        <location evidence="1">Membrane</location>
        <topology evidence="1">Single-pass type I membrane protein</topology>
    </subcellularLocation>
</comment>
<feature type="transmembrane region" description="Helical" evidence="12">
    <location>
        <begin position="638"/>
        <end position="660"/>
    </location>
</feature>
<dbReference type="GO" id="GO:0007417">
    <property type="term" value="P:central nervous system development"/>
    <property type="evidence" value="ECO:0007669"/>
    <property type="project" value="TreeGrafter"/>
</dbReference>
<protein>
    <recommendedName>
        <fullName evidence="17">Amyloid-beta A4 protein</fullName>
    </recommendedName>
</protein>
<dbReference type="InterPro" id="IPR036176">
    <property type="entry name" value="E2_sf"/>
</dbReference>
<dbReference type="InterPro" id="IPR024329">
    <property type="entry name" value="Amyloid_glyco_E2_domain"/>
</dbReference>
<feature type="disulfide bond" evidence="10">
    <location>
        <begin position="90"/>
        <end position="134"/>
    </location>
</feature>
<keyword evidence="3" id="KW-0479">Metal-binding</keyword>
<feature type="compositionally biased region" description="Acidic residues" evidence="11">
    <location>
        <begin position="259"/>
        <end position="288"/>
    </location>
</feature>
<dbReference type="InterPro" id="IPR036454">
    <property type="entry name" value="Amyloid_glyco_heparin-bd_sf"/>
</dbReference>
<dbReference type="SMART" id="SM00006">
    <property type="entry name" value="A4_EXTRA"/>
    <property type="match status" value="1"/>
</dbReference>
<keyword evidence="2 12" id="KW-0812">Transmembrane</keyword>
<keyword evidence="9" id="KW-0325">Glycoprotein</keyword>
<evidence type="ECO:0000256" key="12">
    <source>
        <dbReference type="SAM" id="Phobius"/>
    </source>
</evidence>
<feature type="disulfide bond" evidence="10">
    <location>
        <begin position="163"/>
        <end position="191"/>
    </location>
</feature>
<dbReference type="Pfam" id="PF12924">
    <property type="entry name" value="APP_Cu_bd"/>
    <property type="match status" value="1"/>
</dbReference>
<keyword evidence="6" id="KW-0186">Copper</keyword>
<dbReference type="Proteomes" id="UP000316079">
    <property type="component" value="Unassembled WGS sequence"/>
</dbReference>
<keyword evidence="5 12" id="KW-1133">Transmembrane helix</keyword>
<feature type="domain" description="E2" evidence="14">
    <location>
        <begin position="320"/>
        <end position="501"/>
    </location>
</feature>
<proteinExistence type="inferred from homology"/>
<evidence type="ECO:0000256" key="8">
    <source>
        <dbReference type="ARBA" id="ARBA00023157"/>
    </source>
</evidence>
<dbReference type="EMBL" id="SRMA01025414">
    <property type="protein sequence ID" value="TRY94906.1"/>
    <property type="molecule type" value="Genomic_DNA"/>
</dbReference>
<dbReference type="Gene3D" id="2.30.29.30">
    <property type="entry name" value="Pleckstrin-homology domain (PH domain)/Phosphotyrosine-binding domain (PTB)"/>
    <property type="match status" value="1"/>
</dbReference>
<dbReference type="InterPro" id="IPR019543">
    <property type="entry name" value="APP_amyloid_C"/>
</dbReference>
<evidence type="ECO:0000256" key="10">
    <source>
        <dbReference type="PROSITE-ProRule" id="PRU01217"/>
    </source>
</evidence>
<dbReference type="SUPFAM" id="SSF89811">
    <property type="entry name" value="Amyloid beta a4 protein copper binding domain (domain 2)"/>
    <property type="match status" value="1"/>
</dbReference>
<evidence type="ECO:0008006" key="17">
    <source>
        <dbReference type="Google" id="ProtNLM"/>
    </source>
</evidence>
<reference evidence="15 16" key="1">
    <citation type="journal article" date="2019" name="Sci. Data">
        <title>Hybrid genome assembly and annotation of Danionella translucida.</title>
        <authorList>
            <person name="Kadobianskyi M."/>
            <person name="Schulze L."/>
            <person name="Schuelke M."/>
            <person name="Judkewitz B."/>
        </authorList>
    </citation>
    <scope>NUCLEOTIDE SEQUENCE [LARGE SCALE GENOMIC DNA]</scope>
    <source>
        <strain evidence="15 16">Bolton</strain>
    </source>
</reference>
<dbReference type="GO" id="GO:0016020">
    <property type="term" value="C:membrane"/>
    <property type="evidence" value="ECO:0007669"/>
    <property type="project" value="UniProtKB-SubCell"/>
</dbReference>
<evidence type="ECO:0000256" key="1">
    <source>
        <dbReference type="ARBA" id="ARBA00004479"/>
    </source>
</evidence>
<evidence type="ECO:0000256" key="2">
    <source>
        <dbReference type="ARBA" id="ARBA00022692"/>
    </source>
</evidence>
<dbReference type="Gene3D" id="1.20.120.770">
    <property type="entry name" value="Amyloid precursor protein, E2 domain"/>
    <property type="match status" value="1"/>
</dbReference>
<evidence type="ECO:0000256" key="7">
    <source>
        <dbReference type="ARBA" id="ARBA00023136"/>
    </source>
</evidence>
<keyword evidence="4" id="KW-0732">Signal</keyword>
<dbReference type="InterPro" id="IPR015849">
    <property type="entry name" value="Amyloid_glyco_heparin-bd"/>
</dbReference>
<evidence type="ECO:0000313" key="15">
    <source>
        <dbReference type="EMBL" id="TRY94906.1"/>
    </source>
</evidence>
<dbReference type="PROSITE" id="PS00319">
    <property type="entry name" value="APP_CUBD"/>
    <property type="match status" value="1"/>
</dbReference>
<feature type="domain" description="E1" evidence="13">
    <location>
        <begin position="45"/>
        <end position="194"/>
    </location>
</feature>
<gene>
    <name evidence="15" type="ORF">DNTS_023645</name>
</gene>
<evidence type="ECO:0000259" key="13">
    <source>
        <dbReference type="PROSITE" id="PS51869"/>
    </source>
</evidence>
<dbReference type="GO" id="GO:0046914">
    <property type="term" value="F:transition metal ion binding"/>
    <property type="evidence" value="ECO:0007669"/>
    <property type="project" value="InterPro"/>
</dbReference>
<dbReference type="FunFam" id="3.90.570.10:FF:000001">
    <property type="entry name" value="Amyloid beta A4 protein"/>
    <property type="match status" value="1"/>
</dbReference>
<keyword evidence="7 12" id="KW-0472">Membrane</keyword>
<dbReference type="SUPFAM" id="SSF56491">
    <property type="entry name" value="A heparin-binding domain"/>
    <property type="match status" value="1"/>
</dbReference>
<dbReference type="InterPro" id="IPR019744">
    <property type="entry name" value="APP_CUBD_CS"/>
</dbReference>
<dbReference type="GO" id="GO:0007409">
    <property type="term" value="P:axonogenesis"/>
    <property type="evidence" value="ECO:0007669"/>
    <property type="project" value="TreeGrafter"/>
</dbReference>
<evidence type="ECO:0000256" key="4">
    <source>
        <dbReference type="ARBA" id="ARBA00022729"/>
    </source>
</evidence>
<accession>A0A553QYL4</accession>
<dbReference type="PROSITE" id="PS51869">
    <property type="entry name" value="APP_E1"/>
    <property type="match status" value="1"/>
</dbReference>
<dbReference type="PANTHER" id="PTHR23103:SF14">
    <property type="entry name" value="AMYLOID BETA PRECURSOR LIKE PROTEIN 2"/>
    <property type="match status" value="1"/>
</dbReference>
<dbReference type="SUPFAM" id="SSF109843">
    <property type="entry name" value="CAPPD, an extracellular domain of amyloid beta A4 protein"/>
    <property type="match status" value="1"/>
</dbReference>
<organism evidence="15 16">
    <name type="scientific">Danionella cerebrum</name>
    <dbReference type="NCBI Taxonomy" id="2873325"/>
    <lineage>
        <taxon>Eukaryota</taxon>
        <taxon>Metazoa</taxon>
        <taxon>Chordata</taxon>
        <taxon>Craniata</taxon>
        <taxon>Vertebrata</taxon>
        <taxon>Euteleostomi</taxon>
        <taxon>Actinopterygii</taxon>
        <taxon>Neopterygii</taxon>
        <taxon>Teleostei</taxon>
        <taxon>Ostariophysi</taxon>
        <taxon>Cypriniformes</taxon>
        <taxon>Danionidae</taxon>
        <taxon>Danioninae</taxon>
        <taxon>Danionella</taxon>
    </lineage>
</organism>
<dbReference type="InterPro" id="IPR036669">
    <property type="entry name" value="Amyloid_Cu-bd_sf"/>
</dbReference>
<dbReference type="InterPro" id="IPR008154">
    <property type="entry name" value="Amyloid_glyco_extra"/>
</dbReference>
<dbReference type="PRINTS" id="PR00203">
    <property type="entry name" value="AMYLOIDA4"/>
</dbReference>
<dbReference type="PANTHER" id="PTHR23103">
    <property type="entry name" value="ALZHEIMER'S DISEASE BETA-AMYLOID RELATED"/>
    <property type="match status" value="1"/>
</dbReference>
<feature type="disulfide bond" evidence="10">
    <location>
        <begin position="115"/>
        <end position="122"/>
    </location>
</feature>
<dbReference type="InterPro" id="IPR011178">
    <property type="entry name" value="Amyloid_glyco_Cu-bd"/>
</dbReference>
<dbReference type="InterPro" id="IPR019745">
    <property type="entry name" value="Amyloid_glyco_intracell_CS"/>
</dbReference>
<dbReference type="PROSITE" id="PS51870">
    <property type="entry name" value="APP_E2"/>
    <property type="match status" value="1"/>
</dbReference>
<feature type="compositionally biased region" description="Acidic residues" evidence="11">
    <location>
        <begin position="210"/>
        <end position="248"/>
    </location>
</feature>
<comment type="similarity">
    <text evidence="10">Belongs to the APP family.</text>
</comment>
<dbReference type="InterPro" id="IPR008155">
    <property type="entry name" value="Amyloid_glyco"/>
</dbReference>
<keyword evidence="16" id="KW-1185">Reference proteome</keyword>
<feature type="compositionally biased region" description="Basic and acidic residues" evidence="11">
    <location>
        <begin position="289"/>
        <end position="306"/>
    </location>
</feature>
<evidence type="ECO:0000256" key="3">
    <source>
        <dbReference type="ARBA" id="ARBA00022723"/>
    </source>
</evidence>
<dbReference type="Pfam" id="PF10515">
    <property type="entry name" value="APP_amyloid"/>
    <property type="match status" value="1"/>
</dbReference>
<dbReference type="GO" id="GO:0012505">
    <property type="term" value="C:endomembrane system"/>
    <property type="evidence" value="ECO:0007669"/>
    <property type="project" value="UniProtKB-ARBA"/>
</dbReference>
<feature type="region of interest" description="GFLD subdomain" evidence="10">
    <location>
        <begin position="45"/>
        <end position="140"/>
    </location>
</feature>
<feature type="region of interest" description="Disordered" evidence="11">
    <location>
        <begin position="194"/>
        <end position="323"/>
    </location>
</feature>
<evidence type="ECO:0000256" key="5">
    <source>
        <dbReference type="ARBA" id="ARBA00022989"/>
    </source>
</evidence>
<dbReference type="InterPro" id="IPR011993">
    <property type="entry name" value="PH-like_dom_sf"/>
</dbReference>
<dbReference type="PROSITE" id="PS00320">
    <property type="entry name" value="APP_INTRA"/>
    <property type="match status" value="1"/>
</dbReference>
<evidence type="ECO:0000256" key="11">
    <source>
        <dbReference type="SAM" id="MobiDB-lite"/>
    </source>
</evidence>
<sequence>MNMCSEDTWTRQSDSMTVYNLVGPKSNSSLVFFQALAANAGTGFAVAEPQVAMFCGKLNMHINIQTGRWEPDPSGSKTCMGTKEAVLQYCQEMYPELQITNVVEANQPVKIENWCKKEKKQCKGHAHIVVPYKCLVGEFVSDVLLVPEKCKFFHKERMDTCACSKGSMVLHSYGMLLPCGIDKFHGTEYVCCPSGRSEDPAPPAPVSKELEDEEEEEEDEAVKEPEEPVVEDDEEEDEEDDDVVEESEPVANEAPTQEDTAEEEDDDGDEEDYHYVYEDEEEDQDSEEKDVKKVIPKKQGTDKTAQEVEAVPPTPQPTDDVDVYFETPADDKEHSRFQKAKEQLEIRHRNRMERVRKEWEEAESQARNLPKAERQTLIQEEAAGEKQQLVETHLARVEAMLNDRRRLALENYLAALQADPPRPHRILQALKRYVRAENKDRQHTIRHYQHVLAVDPEKAAQMKSQVMTHLRVIEERMNQSLSLLYKVPYVADEIQEEIDDLLQVQKADMDQFLSSISESQPDVTVSSEESMEVPAFEGKPFRPFQVNSLGSLAEPEGDLSEPPHAFKKGSAMNSLDGLIGAEEKLINSKSKINENLVIDETLDVKEVILNGVDPLFSRGTEQETFRPLVDDFSFGSSALIGLLVIAVAIASVIVISLVLLRKRHYGTISHGIVEVDPMLTPEERHLNKMQNHGYENPTYKYLEQMQI</sequence>
<dbReference type="FunFam" id="1.20.120.770:FF:000001">
    <property type="entry name" value="Amyloid beta A4 protein-like isoform 1"/>
    <property type="match status" value="1"/>
</dbReference>
<feature type="region of interest" description="CuBD subdomain" evidence="10">
    <location>
        <begin position="148"/>
        <end position="194"/>
    </location>
</feature>
<evidence type="ECO:0000313" key="16">
    <source>
        <dbReference type="Proteomes" id="UP000316079"/>
    </source>
</evidence>
<evidence type="ECO:0000259" key="14">
    <source>
        <dbReference type="PROSITE" id="PS51870"/>
    </source>
</evidence>
<dbReference type="Pfam" id="PF12925">
    <property type="entry name" value="APP_E2"/>
    <property type="match status" value="1"/>
</dbReference>
<name>A0A553QYL4_9TELE</name>
<comment type="caution">
    <text evidence="15">The sequence shown here is derived from an EMBL/GenBank/DDBJ whole genome shotgun (WGS) entry which is preliminary data.</text>
</comment>
<comment type="caution">
    <text evidence="10">Lacks conserved residue(s) required for the propagation of feature annotation.</text>
</comment>
<dbReference type="GO" id="GO:0008201">
    <property type="term" value="F:heparin binding"/>
    <property type="evidence" value="ECO:0007669"/>
    <property type="project" value="UniProtKB-UniRule"/>
</dbReference>
<evidence type="ECO:0000256" key="6">
    <source>
        <dbReference type="ARBA" id="ARBA00023008"/>
    </source>
</evidence>
<dbReference type="Gene3D" id="3.90.570.10">
    <property type="entry name" value="Amyloidogenic glycoprotein, heparin-binding domain"/>
    <property type="match status" value="1"/>
</dbReference>